<protein>
    <submittedName>
        <fullName evidence="6">CSON010152 protein</fullName>
    </submittedName>
</protein>
<evidence type="ECO:0000256" key="3">
    <source>
        <dbReference type="ARBA" id="ARBA00022989"/>
    </source>
</evidence>
<feature type="transmembrane region" description="Helical" evidence="5">
    <location>
        <begin position="400"/>
        <end position="424"/>
    </location>
</feature>
<evidence type="ECO:0000256" key="1">
    <source>
        <dbReference type="ARBA" id="ARBA00004141"/>
    </source>
</evidence>
<proteinExistence type="predicted"/>
<feature type="transmembrane region" description="Helical" evidence="5">
    <location>
        <begin position="257"/>
        <end position="282"/>
    </location>
</feature>
<dbReference type="EMBL" id="UFQT01000040">
    <property type="protein sequence ID" value="SSX18607.1"/>
    <property type="molecule type" value="Genomic_DNA"/>
</dbReference>
<evidence type="ECO:0000256" key="4">
    <source>
        <dbReference type="ARBA" id="ARBA00023136"/>
    </source>
</evidence>
<dbReference type="GO" id="GO:0016020">
    <property type="term" value="C:membrane"/>
    <property type="evidence" value="ECO:0007669"/>
    <property type="project" value="UniProtKB-SubCell"/>
</dbReference>
<feature type="transmembrane region" description="Helical" evidence="5">
    <location>
        <begin position="522"/>
        <end position="544"/>
    </location>
</feature>
<dbReference type="Pfam" id="PF07690">
    <property type="entry name" value="MFS_1"/>
    <property type="match status" value="1"/>
</dbReference>
<evidence type="ECO:0000313" key="6">
    <source>
        <dbReference type="EMBL" id="SSX18607.1"/>
    </source>
</evidence>
<keyword evidence="3 5" id="KW-1133">Transmembrane helix</keyword>
<dbReference type="Gene3D" id="1.20.1250.20">
    <property type="entry name" value="MFS general substrate transporter like domains"/>
    <property type="match status" value="1"/>
</dbReference>
<feature type="transmembrane region" description="Helical" evidence="5">
    <location>
        <begin position="199"/>
        <end position="219"/>
    </location>
</feature>
<comment type="subcellular location">
    <subcellularLocation>
        <location evidence="1">Membrane</location>
        <topology evidence="1">Multi-pass membrane protein</topology>
    </subcellularLocation>
</comment>
<feature type="transmembrane region" description="Helical" evidence="5">
    <location>
        <begin position="363"/>
        <end position="388"/>
    </location>
</feature>
<feature type="transmembrane region" description="Helical" evidence="5">
    <location>
        <begin position="166"/>
        <end position="187"/>
    </location>
</feature>
<accession>A0A336LQC0</accession>
<feature type="transmembrane region" description="Helical" evidence="5">
    <location>
        <begin position="488"/>
        <end position="510"/>
    </location>
</feature>
<organism evidence="6">
    <name type="scientific">Culicoides sonorensis</name>
    <name type="common">Biting midge</name>
    <dbReference type="NCBI Taxonomy" id="179676"/>
    <lineage>
        <taxon>Eukaryota</taxon>
        <taxon>Metazoa</taxon>
        <taxon>Ecdysozoa</taxon>
        <taxon>Arthropoda</taxon>
        <taxon>Hexapoda</taxon>
        <taxon>Insecta</taxon>
        <taxon>Pterygota</taxon>
        <taxon>Neoptera</taxon>
        <taxon>Endopterygota</taxon>
        <taxon>Diptera</taxon>
        <taxon>Nematocera</taxon>
        <taxon>Chironomoidea</taxon>
        <taxon>Ceratopogonidae</taxon>
        <taxon>Ceratopogoninae</taxon>
        <taxon>Culicoides</taxon>
        <taxon>Monoculicoides</taxon>
    </lineage>
</organism>
<dbReference type="OMA" id="CKEIMIN"/>
<feature type="transmembrane region" description="Helical" evidence="5">
    <location>
        <begin position="21"/>
        <end position="42"/>
    </location>
</feature>
<evidence type="ECO:0000256" key="5">
    <source>
        <dbReference type="SAM" id="Phobius"/>
    </source>
</evidence>
<feature type="transmembrane region" description="Helical" evidence="5">
    <location>
        <begin position="231"/>
        <end position="251"/>
    </location>
</feature>
<name>A0A336LQC0_CULSO</name>
<dbReference type="VEuPathDB" id="VectorBase:CSON010152"/>
<feature type="transmembrane region" description="Helical" evidence="5">
    <location>
        <begin position="455"/>
        <end position="476"/>
    </location>
</feature>
<dbReference type="GO" id="GO:0022857">
    <property type="term" value="F:transmembrane transporter activity"/>
    <property type="evidence" value="ECO:0007669"/>
    <property type="project" value="InterPro"/>
</dbReference>
<dbReference type="SUPFAM" id="SSF103473">
    <property type="entry name" value="MFS general substrate transporter"/>
    <property type="match status" value="1"/>
</dbReference>
<dbReference type="PANTHER" id="PTHR23507">
    <property type="entry name" value="ZGC:174356"/>
    <property type="match status" value="1"/>
</dbReference>
<keyword evidence="4 5" id="KW-0472">Membrane</keyword>
<keyword evidence="2 5" id="KW-0812">Transmembrane</keyword>
<sequence>MVALKKVTFKKIWSLRDHLKIEAATFFLMIPGFLMMICLPVFELEKACRVNLQFGTDTCDNLNNARFKDICQTMNEKSRLTESKHNITEQEVEDDYFNNLLLNETEATDTDELSLIKRVCHAEKESQKLLSKLYAYRAPIATTFTLLIVVFAGAWSDKYQIRKPFLLVPFLGEVITIGIFFVSALYMETIPAEYSVIGVAIIPALTGGPSLFMIGASSYMTVTTAEDQRTFRFGVFSMFITILGIIGAPLSGPLFKLLTYIQFFALSMLIYLFGALFVYFFIEEVKSESESTSDIIITNSGVIVDNSNQSKRNSVQECTKSDEKLIESGKSTKDMILEFFDPKLIVSCIEVLKRDRAAKMKKILIFSIMCQAMFFSTHGEQGLVLLFARTALKWTTEFGLFVMFLTGVGLLGTGIVTVVFVNIFQIHDATLGIISVIGSIISKPIVAFSTSTSTIYYAVVIDLFGHARYIAIKSMISKIVETEELGRVYSILGVMDNLDILILAPIYSVIYYKTIDFLPGAIFLFSEIFLVGALILFIILRVLWGRTNLTNDKTNDSEEQKETNVYCVTPSNNVQPRKGDTPPPVYEEQIGENFVSKPHEMKFVQISENTLTSSINDLNLNDKVKCDNDNLSIGGESYHSIKSDNDLNMPKNFTISTKDSDVESINDFHSLKSVD</sequence>
<evidence type="ECO:0000256" key="2">
    <source>
        <dbReference type="ARBA" id="ARBA00022692"/>
    </source>
</evidence>
<dbReference type="InterPro" id="IPR036259">
    <property type="entry name" value="MFS_trans_sf"/>
</dbReference>
<reference evidence="6" key="1">
    <citation type="submission" date="2018-07" db="EMBL/GenBank/DDBJ databases">
        <authorList>
            <person name="Quirk P.G."/>
            <person name="Krulwich T.A."/>
        </authorList>
    </citation>
    <scope>NUCLEOTIDE SEQUENCE</scope>
</reference>
<feature type="transmembrane region" description="Helical" evidence="5">
    <location>
        <begin position="134"/>
        <end position="154"/>
    </location>
</feature>
<feature type="transmembrane region" description="Helical" evidence="5">
    <location>
        <begin position="431"/>
        <end position="449"/>
    </location>
</feature>
<dbReference type="InterPro" id="IPR011701">
    <property type="entry name" value="MFS"/>
</dbReference>
<dbReference type="PANTHER" id="PTHR23507:SF1">
    <property type="entry name" value="FI18259P1-RELATED"/>
    <property type="match status" value="1"/>
</dbReference>
<dbReference type="AlphaFoldDB" id="A0A336LQC0"/>
<gene>
    <name evidence="6" type="primary">CSON010152</name>
</gene>